<keyword evidence="1" id="KW-1133">Transmembrane helix</keyword>
<dbReference type="AlphaFoldDB" id="A0A4V2MWV9"/>
<feature type="transmembrane region" description="Helical" evidence="1">
    <location>
        <begin position="155"/>
        <end position="173"/>
    </location>
</feature>
<keyword evidence="2" id="KW-0808">Transferase</keyword>
<accession>A0A4V2MWV9</accession>
<evidence type="ECO:0000256" key="1">
    <source>
        <dbReference type="SAM" id="Phobius"/>
    </source>
</evidence>
<keyword evidence="1" id="KW-0812">Transmembrane</keyword>
<dbReference type="STRING" id="92696.A0A4V2MWV9"/>
<dbReference type="EMBL" id="RWJN01000087">
    <property type="protein sequence ID" value="TCD67747.1"/>
    <property type="molecule type" value="Genomic_DNA"/>
</dbReference>
<feature type="transmembrane region" description="Helical" evidence="1">
    <location>
        <begin position="120"/>
        <end position="140"/>
    </location>
</feature>
<sequence>MAKHGQQSDERQAKCCGVVEEGVARSREKRERRREKAQPWIVLKMTVGIALAIMGYAFYVYIGRLCVPMIRHDTGAIPGGRGTGIAFLVIFCFLAVMMLWTYAMVVFIGPGEARNFFIHFCQWAGLFCVWVFATMLANVIKAGPNPLVSIDPQEIVIIALAFMFIWFTVALLATHTHMILINQTTVETLNASRMKERESTVLGRLHAWNQCGAKRLTKRQWDEEWGRIGKEGNLWWLGDARKNWEAVMGDKWYQWFLPLGRTPGDGLTFPTNPRFDEEGRWRRRSEWPAELR</sequence>
<feature type="transmembrane region" description="Helical" evidence="1">
    <location>
        <begin position="82"/>
        <end position="108"/>
    </location>
</feature>
<evidence type="ECO:0000313" key="2">
    <source>
        <dbReference type="EMBL" id="TCD67747.1"/>
    </source>
</evidence>
<organism evidence="2 3">
    <name type="scientific">Steccherinum ochraceum</name>
    <dbReference type="NCBI Taxonomy" id="92696"/>
    <lineage>
        <taxon>Eukaryota</taxon>
        <taxon>Fungi</taxon>
        <taxon>Dikarya</taxon>
        <taxon>Basidiomycota</taxon>
        <taxon>Agaricomycotina</taxon>
        <taxon>Agaricomycetes</taxon>
        <taxon>Polyporales</taxon>
        <taxon>Steccherinaceae</taxon>
        <taxon>Steccherinum</taxon>
    </lineage>
</organism>
<keyword evidence="1" id="KW-0472">Membrane</keyword>
<keyword evidence="3" id="KW-1185">Reference proteome</keyword>
<comment type="caution">
    <text evidence="2">The sequence shown here is derived from an EMBL/GenBank/DDBJ whole genome shotgun (WGS) entry which is preliminary data.</text>
</comment>
<reference evidence="2 3" key="1">
    <citation type="submission" date="2018-11" db="EMBL/GenBank/DDBJ databases">
        <title>Genome assembly of Steccherinum ochraceum LE-BIN_3174, the white-rot fungus of the Steccherinaceae family (The Residual Polyporoid clade, Polyporales, Basidiomycota).</title>
        <authorList>
            <person name="Fedorova T.V."/>
            <person name="Glazunova O.A."/>
            <person name="Landesman E.O."/>
            <person name="Moiseenko K.V."/>
            <person name="Psurtseva N.V."/>
            <person name="Savinova O.S."/>
            <person name="Shakhova N.V."/>
            <person name="Tyazhelova T.V."/>
            <person name="Vasina D.V."/>
        </authorList>
    </citation>
    <scope>NUCLEOTIDE SEQUENCE [LARGE SCALE GENOMIC DNA]</scope>
    <source>
        <strain evidence="2 3">LE-BIN_3174</strain>
    </source>
</reference>
<dbReference type="Proteomes" id="UP000292702">
    <property type="component" value="Unassembled WGS sequence"/>
</dbReference>
<dbReference type="OrthoDB" id="1436450at2759"/>
<evidence type="ECO:0000313" key="3">
    <source>
        <dbReference type="Proteomes" id="UP000292702"/>
    </source>
</evidence>
<gene>
    <name evidence="2" type="primary">PFA5</name>
    <name evidence="2" type="ORF">EIP91_011989</name>
</gene>
<proteinExistence type="predicted"/>
<protein>
    <submittedName>
        <fullName evidence="2">Palmitoyltransferase pfa5</fullName>
    </submittedName>
</protein>
<feature type="transmembrane region" description="Helical" evidence="1">
    <location>
        <begin position="40"/>
        <end position="62"/>
    </location>
</feature>
<dbReference type="GO" id="GO:0016740">
    <property type="term" value="F:transferase activity"/>
    <property type="evidence" value="ECO:0007669"/>
    <property type="project" value="UniProtKB-KW"/>
</dbReference>
<name>A0A4V2MWV9_9APHY</name>